<evidence type="ECO:0000256" key="1">
    <source>
        <dbReference type="SAM" id="MobiDB-lite"/>
    </source>
</evidence>
<comment type="caution">
    <text evidence="2">The sequence shown here is derived from an EMBL/GenBank/DDBJ whole genome shotgun (WGS) entry which is preliminary data.</text>
</comment>
<dbReference type="AlphaFoldDB" id="A0A9W6T222"/>
<accession>A0A9W6T222</accession>
<dbReference type="Proteomes" id="UP001165120">
    <property type="component" value="Unassembled WGS sequence"/>
</dbReference>
<evidence type="ECO:0000313" key="3">
    <source>
        <dbReference type="Proteomes" id="UP001165120"/>
    </source>
</evidence>
<organism evidence="2 3">
    <name type="scientific">Candida boidinii</name>
    <name type="common">Yeast</name>
    <dbReference type="NCBI Taxonomy" id="5477"/>
    <lineage>
        <taxon>Eukaryota</taxon>
        <taxon>Fungi</taxon>
        <taxon>Dikarya</taxon>
        <taxon>Ascomycota</taxon>
        <taxon>Saccharomycotina</taxon>
        <taxon>Pichiomycetes</taxon>
        <taxon>Pichiales</taxon>
        <taxon>Pichiaceae</taxon>
        <taxon>Ogataea</taxon>
        <taxon>Ogataea/Candida clade</taxon>
    </lineage>
</organism>
<sequence length="148" mass="15935">MIIITAVTIRYHESSFSSLKRVCLALKEELHLASHNCCIWQRQSLHGDGSQLNLPAADPLVLVRRSRPPAAAAQQPSRFGEGAERSRRCTFLFLFGSPATSHGQPPATANAGDLRSATTSEYQRGSRAGSRAGLSLCHSLYTAADVDG</sequence>
<reference evidence="2" key="1">
    <citation type="submission" date="2023-04" db="EMBL/GenBank/DDBJ databases">
        <title>Candida boidinii NBRC 10035.</title>
        <authorList>
            <person name="Ichikawa N."/>
            <person name="Sato H."/>
            <person name="Tonouchi N."/>
        </authorList>
    </citation>
    <scope>NUCLEOTIDE SEQUENCE</scope>
    <source>
        <strain evidence="2">NBRC 10035</strain>
    </source>
</reference>
<gene>
    <name evidence="2" type="ORF">Cboi02_000249400</name>
</gene>
<dbReference type="EMBL" id="BSXN01000750">
    <property type="protein sequence ID" value="GME69688.1"/>
    <property type="molecule type" value="Genomic_DNA"/>
</dbReference>
<name>A0A9W6T222_CANBO</name>
<proteinExistence type="predicted"/>
<protein>
    <submittedName>
        <fullName evidence="2">Unnamed protein product</fullName>
    </submittedName>
</protein>
<evidence type="ECO:0000313" key="2">
    <source>
        <dbReference type="EMBL" id="GME69688.1"/>
    </source>
</evidence>
<feature type="region of interest" description="Disordered" evidence="1">
    <location>
        <begin position="100"/>
        <end position="126"/>
    </location>
</feature>
<keyword evidence="3" id="KW-1185">Reference proteome</keyword>